<feature type="compositionally biased region" description="Low complexity" evidence="1">
    <location>
        <begin position="489"/>
        <end position="499"/>
    </location>
</feature>
<dbReference type="GO" id="GO:0005507">
    <property type="term" value="F:copper ion binding"/>
    <property type="evidence" value="ECO:0007669"/>
    <property type="project" value="TreeGrafter"/>
</dbReference>
<evidence type="ECO:0000313" key="2">
    <source>
        <dbReference type="EMBL" id="TKA26846.1"/>
    </source>
</evidence>
<dbReference type="PANTHER" id="PTHR28088:SF5">
    <property type="entry name" value="TRANSCRIPTIONAL ACTIVATOR HAA1-RELATED"/>
    <property type="match status" value="1"/>
</dbReference>
<feature type="region of interest" description="Disordered" evidence="1">
    <location>
        <begin position="565"/>
        <end position="585"/>
    </location>
</feature>
<evidence type="ECO:0000313" key="3">
    <source>
        <dbReference type="Proteomes" id="UP000308549"/>
    </source>
</evidence>
<dbReference type="PANTHER" id="PTHR28088">
    <property type="entry name" value="TRANSCRIPTIONAL ACTIVATOR HAA1-RELATED"/>
    <property type="match status" value="1"/>
</dbReference>
<dbReference type="Proteomes" id="UP000308549">
    <property type="component" value="Unassembled WGS sequence"/>
</dbReference>
<feature type="compositionally biased region" description="Polar residues" evidence="1">
    <location>
        <begin position="456"/>
        <end position="466"/>
    </location>
</feature>
<dbReference type="AlphaFoldDB" id="A0A4U0TXV9"/>
<dbReference type="GO" id="GO:0006879">
    <property type="term" value="P:intracellular iron ion homeostasis"/>
    <property type="evidence" value="ECO:0007669"/>
    <property type="project" value="TreeGrafter"/>
</dbReference>
<feature type="region of interest" description="Disordered" evidence="1">
    <location>
        <begin position="164"/>
        <end position="254"/>
    </location>
</feature>
<evidence type="ECO:0000256" key="1">
    <source>
        <dbReference type="SAM" id="MobiDB-lite"/>
    </source>
</evidence>
<feature type="region of interest" description="Disordered" evidence="1">
    <location>
        <begin position="489"/>
        <end position="514"/>
    </location>
</feature>
<dbReference type="EMBL" id="NAJL01000026">
    <property type="protein sequence ID" value="TKA26846.1"/>
    <property type="molecule type" value="Genomic_DNA"/>
</dbReference>
<accession>A0A4U0TXV9</accession>
<dbReference type="GO" id="GO:0005634">
    <property type="term" value="C:nucleus"/>
    <property type="evidence" value="ECO:0007669"/>
    <property type="project" value="TreeGrafter"/>
</dbReference>
<feature type="region of interest" description="Disordered" evidence="1">
    <location>
        <begin position="438"/>
        <end position="476"/>
    </location>
</feature>
<reference evidence="2 3" key="1">
    <citation type="submission" date="2017-03" db="EMBL/GenBank/DDBJ databases">
        <title>Genomes of endolithic fungi from Antarctica.</title>
        <authorList>
            <person name="Coleine C."/>
            <person name="Masonjones S."/>
            <person name="Stajich J.E."/>
        </authorList>
    </citation>
    <scope>NUCLEOTIDE SEQUENCE [LARGE SCALE GENOMIC DNA]</scope>
    <source>
        <strain evidence="2 3">CCFEE 6315</strain>
    </source>
</reference>
<evidence type="ECO:0008006" key="4">
    <source>
        <dbReference type="Google" id="ProtNLM"/>
    </source>
</evidence>
<protein>
    <recommendedName>
        <fullName evidence="4">Copper-fist domain-containing protein</fullName>
    </recommendedName>
</protein>
<dbReference type="OrthoDB" id="5600085at2759"/>
<name>A0A4U0TXV9_9PEZI</name>
<proteinExistence type="predicted"/>
<dbReference type="GO" id="GO:0045944">
    <property type="term" value="P:positive regulation of transcription by RNA polymerase II"/>
    <property type="evidence" value="ECO:0007669"/>
    <property type="project" value="TreeGrafter"/>
</dbReference>
<sequence length="585" mass="63326">MGMPLLFEGPPYRELTLVPKKGRPITQCQHCRQERKKRSAHVSCDCGEVEKPHHPKEKCIHLREAEDKAKTGTPDEHPVHSTERETAHLAAVAEEQGCCCHHGGKCTCALRRKEMKDEDKVRTFPHGPAVKPRLETTRSEGSITKFENGHHKPVHRRNHLAHESGMPYKMPMPRSRTDEHVKTTKPSRSMDSLALHGGRTTKPSAFTPQTSAPFNTERRMSRSEQPSPKFGAADSPAGFQNPGLSPMDFGNLDASQLGQADASTAGRGYPFVPIEPLSGVSDRFNDPWQKWPPGDHATMPANNYFGVWPSSIDNIGLGQPALTAASSGTHSEIDEIPAMDDTYSFGMPSIQEDTGNAYFSDFAAPGSPQINRHSLPPDFSMLASANSDWPLADYNGYMGNDSTAIRDGKDHEAPQGLGFPDPNTVWPLPSFPTITDLPHRQGNGAPTSGRPASHPFLSSPQPINTNGEDDPFADLFPGLNCQASSNYYNSNTNSPSQPNFAAADFSKSVPSTNSTSAPIGFRSAPQHCSGHSSDAHNPLTPAPWWVDGSMSMPGAAFGPPFAGAGSGREYAEQTGPTGRAWGWAP</sequence>
<dbReference type="GO" id="GO:0000981">
    <property type="term" value="F:DNA-binding transcription factor activity, RNA polymerase II-specific"/>
    <property type="evidence" value="ECO:0007669"/>
    <property type="project" value="TreeGrafter"/>
</dbReference>
<dbReference type="GO" id="GO:0000978">
    <property type="term" value="F:RNA polymerase II cis-regulatory region sequence-specific DNA binding"/>
    <property type="evidence" value="ECO:0007669"/>
    <property type="project" value="TreeGrafter"/>
</dbReference>
<keyword evidence="3" id="KW-1185">Reference proteome</keyword>
<dbReference type="InterPro" id="IPR051763">
    <property type="entry name" value="Copper_Homeo_Regul"/>
</dbReference>
<comment type="caution">
    <text evidence="2">The sequence shown here is derived from an EMBL/GenBank/DDBJ whole genome shotgun (WGS) entry which is preliminary data.</text>
</comment>
<gene>
    <name evidence="2" type="ORF">B0A50_04292</name>
</gene>
<organism evidence="2 3">
    <name type="scientific">Salinomyces thailandicus</name>
    <dbReference type="NCBI Taxonomy" id="706561"/>
    <lineage>
        <taxon>Eukaryota</taxon>
        <taxon>Fungi</taxon>
        <taxon>Dikarya</taxon>
        <taxon>Ascomycota</taxon>
        <taxon>Pezizomycotina</taxon>
        <taxon>Dothideomycetes</taxon>
        <taxon>Dothideomycetidae</taxon>
        <taxon>Mycosphaerellales</taxon>
        <taxon>Teratosphaeriaceae</taxon>
        <taxon>Salinomyces</taxon>
    </lineage>
</organism>
<dbReference type="GO" id="GO:0006878">
    <property type="term" value="P:intracellular copper ion homeostasis"/>
    <property type="evidence" value="ECO:0007669"/>
    <property type="project" value="TreeGrafter"/>
</dbReference>
<feature type="compositionally biased region" description="Polar residues" evidence="1">
    <location>
        <begin position="201"/>
        <end position="214"/>
    </location>
</feature>